<gene>
    <name evidence="1" type="ORF">CYNAS_LOCUS15449</name>
</gene>
<comment type="caution">
    <text evidence="1">The sequence shown here is derived from an EMBL/GenBank/DDBJ whole genome shotgun (WGS) entry which is preliminary data.</text>
</comment>
<keyword evidence="2" id="KW-1185">Reference proteome</keyword>
<dbReference type="AlphaFoldDB" id="A0AA36H3I9"/>
<evidence type="ECO:0000313" key="1">
    <source>
        <dbReference type="EMBL" id="CAJ0603466.1"/>
    </source>
</evidence>
<reference evidence="1" key="1">
    <citation type="submission" date="2023-07" db="EMBL/GenBank/DDBJ databases">
        <authorList>
            <consortium name="CYATHOMIX"/>
        </authorList>
    </citation>
    <scope>NUCLEOTIDE SEQUENCE</scope>
    <source>
        <strain evidence="1">N/A</strain>
    </source>
</reference>
<proteinExistence type="predicted"/>
<name>A0AA36H3I9_CYLNA</name>
<protein>
    <submittedName>
        <fullName evidence="1">Uncharacterized protein</fullName>
    </submittedName>
</protein>
<accession>A0AA36H3I9</accession>
<sequence>MTWIARTRMAMGRALTDLRAYHLDADRGTLLASKKKRPCTSDVTGLNVIQKTDADIAETDANDTH</sequence>
<dbReference type="Proteomes" id="UP001176961">
    <property type="component" value="Unassembled WGS sequence"/>
</dbReference>
<evidence type="ECO:0000313" key="2">
    <source>
        <dbReference type="Proteomes" id="UP001176961"/>
    </source>
</evidence>
<organism evidence="1 2">
    <name type="scientific">Cylicocyclus nassatus</name>
    <name type="common">Nematode worm</name>
    <dbReference type="NCBI Taxonomy" id="53992"/>
    <lineage>
        <taxon>Eukaryota</taxon>
        <taxon>Metazoa</taxon>
        <taxon>Ecdysozoa</taxon>
        <taxon>Nematoda</taxon>
        <taxon>Chromadorea</taxon>
        <taxon>Rhabditida</taxon>
        <taxon>Rhabditina</taxon>
        <taxon>Rhabditomorpha</taxon>
        <taxon>Strongyloidea</taxon>
        <taxon>Strongylidae</taxon>
        <taxon>Cylicocyclus</taxon>
    </lineage>
</organism>
<dbReference type="EMBL" id="CATQJL010000305">
    <property type="protein sequence ID" value="CAJ0603466.1"/>
    <property type="molecule type" value="Genomic_DNA"/>
</dbReference>